<reference evidence="13 14" key="1">
    <citation type="journal article" date="2016" name="Proc. Natl. Acad. Sci. U.S.A.">
        <title>Comparative genomics of biotechnologically important yeasts.</title>
        <authorList>
            <person name="Riley R."/>
            <person name="Haridas S."/>
            <person name="Wolfe K.H."/>
            <person name="Lopes M.R."/>
            <person name="Hittinger C.T."/>
            <person name="Goeker M."/>
            <person name="Salamov A.A."/>
            <person name="Wisecaver J.H."/>
            <person name="Long T.M."/>
            <person name="Calvey C.H."/>
            <person name="Aerts A.L."/>
            <person name="Barry K.W."/>
            <person name="Choi C."/>
            <person name="Clum A."/>
            <person name="Coughlan A.Y."/>
            <person name="Deshpande S."/>
            <person name="Douglass A.P."/>
            <person name="Hanson S.J."/>
            <person name="Klenk H.-P."/>
            <person name="LaButti K.M."/>
            <person name="Lapidus A."/>
            <person name="Lindquist E.A."/>
            <person name="Lipzen A.M."/>
            <person name="Meier-Kolthoff J.P."/>
            <person name="Ohm R.A."/>
            <person name="Otillar R.P."/>
            <person name="Pangilinan J.L."/>
            <person name="Peng Y."/>
            <person name="Rokas A."/>
            <person name="Rosa C.A."/>
            <person name="Scheuner C."/>
            <person name="Sibirny A.A."/>
            <person name="Slot J.C."/>
            <person name="Stielow J.B."/>
            <person name="Sun H."/>
            <person name="Kurtzman C.P."/>
            <person name="Blackwell M."/>
            <person name="Grigoriev I.V."/>
            <person name="Jeffries T.W."/>
        </authorList>
    </citation>
    <scope>NUCLEOTIDE SEQUENCE [LARGE SCALE GENOMIC DNA]</scope>
    <source>
        <strain evidence="14">ATCC 18201 / CBS 1600 / BCRC 20928 / JCM 3617 / NBRC 0987 / NRRL Y-1542</strain>
    </source>
</reference>
<keyword evidence="7 12" id="KW-1133">Transmembrane helix</keyword>
<sequence>MAFACSIETPFGVKLWPLFNEAVSFVTGGRFVPDAFEFVEAETFLSTFPPVALTIVVYYTLIFGGQYCFNRYNWPAWKLNYPFQLHNLVLTLISGTLLVLMVEQLVPIVYHHGVFYAICNQKAWTQELVTLYYLNYLTKYLEFVDTLFLVVKRKKIIFLHSYHHGATALLCYTQLTGKTSISWVPISLNLGVHVVMYWYYFLAARGIRVWWKQWITNFQIIQFILDLTFIYYASFIKLKHDWGLFGCSETQCIDCVGTTLATWAGVAIISSYLVLFVLFYIEIYITKGKKARVLKRVDGFGNKINEYVQVDVKNVVTPSPSPAPTNLRRRKA</sequence>
<evidence type="ECO:0000256" key="4">
    <source>
        <dbReference type="ARBA" id="ARBA00022679"/>
    </source>
</evidence>
<dbReference type="GO" id="GO:0042761">
    <property type="term" value="P:very long-chain fatty acid biosynthetic process"/>
    <property type="evidence" value="ECO:0007669"/>
    <property type="project" value="TreeGrafter"/>
</dbReference>
<comment type="catalytic activity">
    <reaction evidence="11">
        <text>a very-long-chain acyl-CoA + malonyl-CoA + H(+) = a very-long-chain 3-oxoacyl-CoA + CO2 + CoA</text>
        <dbReference type="Rhea" id="RHEA:32727"/>
        <dbReference type="ChEBI" id="CHEBI:15378"/>
        <dbReference type="ChEBI" id="CHEBI:16526"/>
        <dbReference type="ChEBI" id="CHEBI:57287"/>
        <dbReference type="ChEBI" id="CHEBI:57384"/>
        <dbReference type="ChEBI" id="CHEBI:90725"/>
        <dbReference type="ChEBI" id="CHEBI:90736"/>
        <dbReference type="EC" id="2.3.1.199"/>
    </reaction>
</comment>
<evidence type="ECO:0000256" key="8">
    <source>
        <dbReference type="ARBA" id="ARBA00023098"/>
    </source>
</evidence>
<feature type="transmembrane region" description="Helical" evidence="12">
    <location>
        <begin position="263"/>
        <end position="285"/>
    </location>
</feature>
<dbReference type="EMBL" id="KV453927">
    <property type="protein sequence ID" value="ODV74654.1"/>
    <property type="molecule type" value="Genomic_DNA"/>
</dbReference>
<dbReference type="Pfam" id="PF01151">
    <property type="entry name" value="ELO"/>
    <property type="match status" value="1"/>
</dbReference>
<evidence type="ECO:0000313" key="13">
    <source>
        <dbReference type="EMBL" id="ODV74654.1"/>
    </source>
</evidence>
<evidence type="ECO:0000313" key="14">
    <source>
        <dbReference type="Proteomes" id="UP000094389"/>
    </source>
</evidence>
<keyword evidence="6 12" id="KW-0276">Fatty acid metabolism</keyword>
<accession>A0A1E4S569</accession>
<dbReference type="AlphaFoldDB" id="A0A1E4S569"/>
<feature type="transmembrane region" description="Helical" evidence="12">
    <location>
        <begin position="181"/>
        <end position="202"/>
    </location>
</feature>
<dbReference type="GO" id="GO:0034625">
    <property type="term" value="P:fatty acid elongation, monounsaturated fatty acid"/>
    <property type="evidence" value="ECO:0007669"/>
    <property type="project" value="TreeGrafter"/>
</dbReference>
<evidence type="ECO:0000256" key="1">
    <source>
        <dbReference type="ARBA" id="ARBA00004141"/>
    </source>
</evidence>
<evidence type="ECO:0000256" key="9">
    <source>
        <dbReference type="ARBA" id="ARBA00023136"/>
    </source>
</evidence>
<evidence type="ECO:0000256" key="5">
    <source>
        <dbReference type="ARBA" id="ARBA00022692"/>
    </source>
</evidence>
<keyword evidence="14" id="KW-1185">Reference proteome</keyword>
<keyword evidence="9 12" id="KW-0472">Membrane</keyword>
<evidence type="ECO:0000256" key="10">
    <source>
        <dbReference type="ARBA" id="ARBA00023160"/>
    </source>
</evidence>
<name>A0A1E4S569_CYBJN</name>
<dbReference type="PANTHER" id="PTHR11157:SF134">
    <property type="entry name" value="ELONGATION OF FATTY ACIDS PROTEIN 1-RELATED"/>
    <property type="match status" value="1"/>
</dbReference>
<evidence type="ECO:0000256" key="7">
    <source>
        <dbReference type="ARBA" id="ARBA00022989"/>
    </source>
</evidence>
<comment type="subcellular location">
    <subcellularLocation>
        <location evidence="1">Membrane</location>
        <topology evidence="1">Multi-pass membrane protein</topology>
    </subcellularLocation>
</comment>
<organism evidence="13 14">
    <name type="scientific">Cyberlindnera jadinii (strain ATCC 18201 / CBS 1600 / BCRC 20928 / JCM 3617 / NBRC 0987 / NRRL Y-1542)</name>
    <name type="common">Torula yeast</name>
    <name type="synonym">Candida utilis</name>
    <dbReference type="NCBI Taxonomy" id="983966"/>
    <lineage>
        <taxon>Eukaryota</taxon>
        <taxon>Fungi</taxon>
        <taxon>Dikarya</taxon>
        <taxon>Ascomycota</taxon>
        <taxon>Saccharomycotina</taxon>
        <taxon>Saccharomycetes</taxon>
        <taxon>Phaffomycetales</taxon>
        <taxon>Phaffomycetaceae</taxon>
        <taxon>Cyberlindnera</taxon>
    </lineage>
</organism>
<comment type="catalytic activity">
    <reaction evidence="12">
        <text>an acyl-CoA + malonyl-CoA + H(+) = a 3-oxoacyl-CoA + CO2 + CoA</text>
        <dbReference type="Rhea" id="RHEA:50252"/>
        <dbReference type="ChEBI" id="CHEBI:15378"/>
        <dbReference type="ChEBI" id="CHEBI:16526"/>
        <dbReference type="ChEBI" id="CHEBI:57287"/>
        <dbReference type="ChEBI" id="CHEBI:57384"/>
        <dbReference type="ChEBI" id="CHEBI:58342"/>
        <dbReference type="ChEBI" id="CHEBI:90726"/>
    </reaction>
    <physiologicalReaction direction="left-to-right" evidence="12">
        <dbReference type="Rhea" id="RHEA:50253"/>
    </physiologicalReaction>
</comment>
<dbReference type="GO" id="GO:0019367">
    <property type="term" value="P:fatty acid elongation, saturated fatty acid"/>
    <property type="evidence" value="ECO:0007669"/>
    <property type="project" value="TreeGrafter"/>
</dbReference>
<dbReference type="Proteomes" id="UP000094389">
    <property type="component" value="Unassembled WGS sequence"/>
</dbReference>
<keyword evidence="4 12" id="KW-0808">Transferase</keyword>
<evidence type="ECO:0000256" key="2">
    <source>
        <dbReference type="ARBA" id="ARBA00007263"/>
    </source>
</evidence>
<gene>
    <name evidence="13" type="ORF">CYBJADRAFT_166444</name>
</gene>
<evidence type="ECO:0000256" key="3">
    <source>
        <dbReference type="ARBA" id="ARBA00022516"/>
    </source>
</evidence>
<dbReference type="EC" id="2.3.1.-" evidence="12"/>
<dbReference type="STRING" id="983966.A0A1E4S569"/>
<protein>
    <recommendedName>
        <fullName evidence="12">Elongation of fatty acids protein</fullName>
        <ecNumber evidence="12">2.3.1.-</ecNumber>
    </recommendedName>
</protein>
<evidence type="ECO:0000256" key="12">
    <source>
        <dbReference type="RuleBase" id="RU361115"/>
    </source>
</evidence>
<keyword evidence="10 12" id="KW-0275">Fatty acid biosynthesis</keyword>
<dbReference type="GO" id="GO:0034626">
    <property type="term" value="P:fatty acid elongation, polyunsaturated fatty acid"/>
    <property type="evidence" value="ECO:0007669"/>
    <property type="project" value="TreeGrafter"/>
</dbReference>
<comment type="similarity">
    <text evidence="2 12">Belongs to the ELO family.</text>
</comment>
<dbReference type="PANTHER" id="PTHR11157">
    <property type="entry name" value="FATTY ACID ACYL TRANSFERASE-RELATED"/>
    <property type="match status" value="1"/>
</dbReference>
<dbReference type="GO" id="GO:0009922">
    <property type="term" value="F:fatty acid elongase activity"/>
    <property type="evidence" value="ECO:0007669"/>
    <property type="project" value="UniProtKB-EC"/>
</dbReference>
<dbReference type="OrthoDB" id="434092at2759"/>
<dbReference type="InterPro" id="IPR002076">
    <property type="entry name" value="ELO_fam"/>
</dbReference>
<feature type="transmembrane region" description="Helical" evidence="12">
    <location>
        <begin position="89"/>
        <end position="110"/>
    </location>
</feature>
<dbReference type="RefSeq" id="XP_020071693.1">
    <property type="nucleotide sequence ID" value="XM_020214491.1"/>
</dbReference>
<dbReference type="GO" id="GO:0030148">
    <property type="term" value="P:sphingolipid biosynthetic process"/>
    <property type="evidence" value="ECO:0007669"/>
    <property type="project" value="TreeGrafter"/>
</dbReference>
<keyword evidence="5 12" id="KW-0812">Transmembrane</keyword>
<dbReference type="GO" id="GO:0005789">
    <property type="term" value="C:endoplasmic reticulum membrane"/>
    <property type="evidence" value="ECO:0007669"/>
    <property type="project" value="TreeGrafter"/>
</dbReference>
<feature type="transmembrane region" description="Helical" evidence="12">
    <location>
        <begin position="214"/>
        <end position="234"/>
    </location>
</feature>
<dbReference type="OMA" id="PISWVPI"/>
<evidence type="ECO:0000256" key="11">
    <source>
        <dbReference type="ARBA" id="ARBA00047375"/>
    </source>
</evidence>
<keyword evidence="8 12" id="KW-0443">Lipid metabolism</keyword>
<proteinExistence type="inferred from homology"/>
<feature type="transmembrane region" description="Helical" evidence="12">
    <location>
        <begin position="48"/>
        <end position="69"/>
    </location>
</feature>
<keyword evidence="3 12" id="KW-0444">Lipid biosynthesis</keyword>
<dbReference type="GeneID" id="30988887"/>
<evidence type="ECO:0000256" key="6">
    <source>
        <dbReference type="ARBA" id="ARBA00022832"/>
    </source>
</evidence>